<dbReference type="EC" id="3.2.2.20" evidence="1"/>
<dbReference type="PANTHER" id="PTHR30037">
    <property type="entry name" value="DNA-3-METHYLADENINE GLYCOSYLASE 1"/>
    <property type="match status" value="1"/>
</dbReference>
<dbReference type="InterPro" id="IPR011257">
    <property type="entry name" value="DNA_glycosylase"/>
</dbReference>
<keyword evidence="2" id="KW-1185">Reference proteome</keyword>
<dbReference type="OrthoDB" id="9807664at2"/>
<dbReference type="EMBL" id="CR931997">
    <property type="protein sequence ID" value="CAI36223.1"/>
    <property type="molecule type" value="Genomic_DNA"/>
</dbReference>
<dbReference type="Proteomes" id="UP000000545">
    <property type="component" value="Chromosome"/>
</dbReference>
<gene>
    <name evidence="1" type="primary">tagA</name>
    <name evidence="1" type="ordered locus">jk0074</name>
</gene>
<dbReference type="InterPro" id="IPR005019">
    <property type="entry name" value="Adenine_glyco"/>
</dbReference>
<name>Q4JY84_CORJK</name>
<dbReference type="RefSeq" id="WP_011272826.1">
    <property type="nucleotide sequence ID" value="NC_007164.1"/>
</dbReference>
<dbReference type="PANTHER" id="PTHR30037:SF4">
    <property type="entry name" value="DNA-3-METHYLADENINE GLYCOSYLASE I"/>
    <property type="match status" value="1"/>
</dbReference>
<dbReference type="Pfam" id="PF03352">
    <property type="entry name" value="Adenine_glyco"/>
    <property type="match status" value="2"/>
</dbReference>
<dbReference type="SUPFAM" id="SSF48150">
    <property type="entry name" value="DNA-glycosylase"/>
    <property type="match status" value="1"/>
</dbReference>
<dbReference type="KEGG" id="cjk:jk0074"/>
<accession>Q4JY84</accession>
<proteinExistence type="predicted"/>
<dbReference type="STRING" id="306537.jk0074"/>
<evidence type="ECO:0000313" key="1">
    <source>
        <dbReference type="EMBL" id="CAI36223.1"/>
    </source>
</evidence>
<dbReference type="GO" id="GO:0008725">
    <property type="term" value="F:DNA-3-methyladenine glycosylase activity"/>
    <property type="evidence" value="ECO:0007669"/>
    <property type="project" value="UniProtKB-EC"/>
</dbReference>
<dbReference type="PATRIC" id="fig|306537.10.peg.85"/>
<dbReference type="HOGENOM" id="CLU_083758_0_0_11"/>
<sequence>MEGQLLTTSTGQLVDESGVARPPWAYRSEIELDYYDNEWGRPVITEHGLLERIALEGFQSGLSWATILRKRRDFRSVFFLFDAQRIAEMSEPQRRAALQDERLIRNARKHESLYENAKATLELRRAEEFQKLPEDSPAREVLGGAANRLAPGLPVLVWSFTPAEHSRPTSLDGVPSSSPESRALAKELKRRGFQFVGPTTCYALMQAIGMVDDRVVEPPAEANPLG</sequence>
<dbReference type="Gene3D" id="1.10.340.30">
    <property type="entry name" value="Hypothetical protein, domain 2"/>
    <property type="match status" value="1"/>
</dbReference>
<keyword evidence="1" id="KW-0326">Glycosidase</keyword>
<dbReference type="eggNOG" id="COG2818">
    <property type="taxonomic scope" value="Bacteria"/>
</dbReference>
<evidence type="ECO:0000313" key="2">
    <source>
        <dbReference type="Proteomes" id="UP000000545"/>
    </source>
</evidence>
<dbReference type="InterPro" id="IPR052891">
    <property type="entry name" value="DNA-3mA_glycosylase"/>
</dbReference>
<keyword evidence="1" id="KW-0378">Hydrolase</keyword>
<reference evidence="1 2" key="1">
    <citation type="journal article" date="2005" name="J. Bacteriol.">
        <title>Complete genome sequence and analysis of the multiresistant nosocomial pathogen Corynebacterium jeikeium K411, a lipid-requiring bacterium of the human skin flora.</title>
        <authorList>
            <person name="Tauch A."/>
            <person name="Kaiser O."/>
            <person name="Hain T."/>
            <person name="Goesmann A."/>
            <person name="Weisshaar B."/>
            <person name="Albersmeier A."/>
            <person name="Bekel T."/>
            <person name="Bischoff N."/>
            <person name="Brune I."/>
            <person name="Chakraborty T."/>
            <person name="Kalinowski J."/>
            <person name="Meyer F."/>
            <person name="Rupp O."/>
            <person name="Schneiker S."/>
            <person name="Viehoever P."/>
            <person name="Puehler A."/>
        </authorList>
    </citation>
    <scope>NUCLEOTIDE SEQUENCE [LARGE SCALE GENOMIC DNA]</scope>
    <source>
        <strain evidence="1 2">K411</strain>
    </source>
</reference>
<dbReference type="AlphaFoldDB" id="Q4JY84"/>
<organism evidence="1 2">
    <name type="scientific">Corynebacterium jeikeium (strain K411)</name>
    <dbReference type="NCBI Taxonomy" id="306537"/>
    <lineage>
        <taxon>Bacteria</taxon>
        <taxon>Bacillati</taxon>
        <taxon>Actinomycetota</taxon>
        <taxon>Actinomycetes</taxon>
        <taxon>Mycobacteriales</taxon>
        <taxon>Corynebacteriaceae</taxon>
        <taxon>Corynebacterium</taxon>
    </lineage>
</organism>
<dbReference type="GO" id="GO:0006284">
    <property type="term" value="P:base-excision repair"/>
    <property type="evidence" value="ECO:0007669"/>
    <property type="project" value="InterPro"/>
</dbReference>
<protein>
    <submittedName>
        <fullName evidence="1">DNA-3-methyladenine glycosidase I</fullName>
        <ecNumber evidence="1">3.2.2.20</ecNumber>
    </submittedName>
</protein>